<dbReference type="GO" id="GO:0009073">
    <property type="term" value="P:aromatic amino acid family biosynthetic process"/>
    <property type="evidence" value="ECO:0007669"/>
    <property type="project" value="UniProtKB-KW"/>
</dbReference>
<dbReference type="InterPro" id="IPR011342">
    <property type="entry name" value="Shikimate_DH"/>
</dbReference>
<dbReference type="GO" id="GO:0005524">
    <property type="term" value="F:ATP binding"/>
    <property type="evidence" value="ECO:0007669"/>
    <property type="project" value="UniProtKB-KW"/>
</dbReference>
<keyword evidence="3" id="KW-0808">Transferase</keyword>
<keyword evidence="9 11" id="KW-0057">Aromatic amino acid biosynthesis</keyword>
<feature type="binding site" evidence="11">
    <location>
        <begin position="345"/>
        <end position="350"/>
    </location>
    <ligand>
        <name>NADP(+)</name>
        <dbReference type="ChEBI" id="CHEBI:58349"/>
    </ligand>
</feature>
<evidence type="ECO:0000256" key="9">
    <source>
        <dbReference type="ARBA" id="ARBA00023141"/>
    </source>
</evidence>
<dbReference type="Gene3D" id="3.40.50.300">
    <property type="entry name" value="P-loop containing nucleotide triphosphate hydrolases"/>
    <property type="match status" value="1"/>
</dbReference>
<dbReference type="Pfam" id="PF01202">
    <property type="entry name" value="SKI"/>
    <property type="match status" value="1"/>
</dbReference>
<dbReference type="InterPro" id="IPR031322">
    <property type="entry name" value="Shikimate/glucono_kinase"/>
</dbReference>
<evidence type="ECO:0000259" key="13">
    <source>
        <dbReference type="Pfam" id="PF18317"/>
    </source>
</evidence>
<dbReference type="PANTHER" id="PTHR21089:SF1">
    <property type="entry name" value="BIFUNCTIONAL 3-DEHYDROQUINATE DEHYDRATASE_SHIKIMATE DEHYDROGENASE, CHLOROPLASTIC"/>
    <property type="match status" value="1"/>
</dbReference>
<keyword evidence="6" id="KW-0067">ATP-binding</keyword>
<dbReference type="EC" id="1.1.1.25" evidence="11"/>
<gene>
    <name evidence="11" type="primary">aroE</name>
    <name evidence="14" type="ordered locus">Mpet_2700</name>
</gene>
<dbReference type="GO" id="GO:0004764">
    <property type="term" value="F:shikimate 3-dehydrogenase (NADP+) activity"/>
    <property type="evidence" value="ECO:0007669"/>
    <property type="project" value="UniProtKB-UniRule"/>
</dbReference>
<dbReference type="CDD" id="cd01065">
    <property type="entry name" value="NAD_bind_Shikimate_DH"/>
    <property type="match status" value="1"/>
</dbReference>
<comment type="catalytic activity">
    <reaction evidence="11">
        <text>shikimate + NADP(+) = 3-dehydroshikimate + NADPH + H(+)</text>
        <dbReference type="Rhea" id="RHEA:17737"/>
        <dbReference type="ChEBI" id="CHEBI:15378"/>
        <dbReference type="ChEBI" id="CHEBI:16630"/>
        <dbReference type="ChEBI" id="CHEBI:36208"/>
        <dbReference type="ChEBI" id="CHEBI:57783"/>
        <dbReference type="ChEBI" id="CHEBI:58349"/>
        <dbReference type="EC" id="1.1.1.25"/>
    </reaction>
</comment>
<evidence type="ECO:0000256" key="3">
    <source>
        <dbReference type="ARBA" id="ARBA00022679"/>
    </source>
</evidence>
<feature type="binding site" evidence="11">
    <location>
        <position position="287"/>
    </location>
    <ligand>
        <name>shikimate</name>
        <dbReference type="ChEBI" id="CHEBI:36208"/>
    </ligand>
</feature>
<dbReference type="InterPro" id="IPR046346">
    <property type="entry name" value="Aminoacid_DH-like_N_sf"/>
</dbReference>
<evidence type="ECO:0000256" key="11">
    <source>
        <dbReference type="HAMAP-Rule" id="MF_00222"/>
    </source>
</evidence>
<dbReference type="KEGG" id="mpi:Mpet_2700"/>
<dbReference type="Gene3D" id="3.40.50.720">
    <property type="entry name" value="NAD(P)-binding Rossmann-like Domain"/>
    <property type="match status" value="1"/>
</dbReference>
<dbReference type="InterPro" id="IPR027417">
    <property type="entry name" value="P-loop_NTPase"/>
</dbReference>
<dbReference type="GO" id="GO:0004765">
    <property type="term" value="F:shikimate kinase activity"/>
    <property type="evidence" value="ECO:0007669"/>
    <property type="project" value="UniProtKB-EC"/>
</dbReference>
<dbReference type="InterPro" id="IPR000623">
    <property type="entry name" value="Shikimate_kinase/TSH1"/>
</dbReference>
<evidence type="ECO:0000256" key="4">
    <source>
        <dbReference type="ARBA" id="ARBA00022741"/>
    </source>
</evidence>
<dbReference type="InterPro" id="IPR013708">
    <property type="entry name" value="Shikimate_DH-bd_N"/>
</dbReference>
<reference evidence="14 15" key="1">
    <citation type="journal article" date="2010" name="Stand. Genomic Sci.">
        <title>Complete genome sequence of Methanoplanus petrolearius type strain (SEBR 4847).</title>
        <authorList>
            <person name="Brambilla E."/>
            <person name="Djao O.D."/>
            <person name="Daligault H."/>
            <person name="Lapidus A."/>
            <person name="Lucas S."/>
            <person name="Hammon N."/>
            <person name="Nolan M."/>
            <person name="Tice H."/>
            <person name="Cheng J.F."/>
            <person name="Han C."/>
            <person name="Tapia R."/>
            <person name="Goodwin L."/>
            <person name="Pitluck S."/>
            <person name="Liolios K."/>
            <person name="Ivanova N."/>
            <person name="Mavromatis K."/>
            <person name="Mikhailova N."/>
            <person name="Pati A."/>
            <person name="Chen A."/>
            <person name="Palaniappan K."/>
            <person name="Land M."/>
            <person name="Hauser L."/>
            <person name="Chang Y.J."/>
            <person name="Jeffries C.D."/>
            <person name="Rohde M."/>
            <person name="Spring S."/>
            <person name="Sikorski J."/>
            <person name="Goker M."/>
            <person name="Woyke T."/>
            <person name="Bristow J."/>
            <person name="Eisen J.A."/>
            <person name="Markowitz V."/>
            <person name="Hugenholtz P."/>
            <person name="Kyrpides N.C."/>
            <person name="Klenk H.P."/>
        </authorList>
    </citation>
    <scope>NUCLEOTIDE SEQUENCE [LARGE SCALE GENOMIC DNA]</scope>
    <source>
        <strain evidence="15">DSM 11571 / OCM 486 / SEBR 4847</strain>
    </source>
</reference>
<feature type="domain" description="Shikimate dehydrogenase substrate binding N-terminal" evidence="12">
    <location>
        <begin position="209"/>
        <end position="289"/>
    </location>
</feature>
<dbReference type="Proteomes" id="UP000006565">
    <property type="component" value="Chromosome"/>
</dbReference>
<evidence type="ECO:0000313" key="15">
    <source>
        <dbReference type="Proteomes" id="UP000006565"/>
    </source>
</evidence>
<comment type="subunit">
    <text evidence="11">Homodimer.</text>
</comment>
<feature type="binding site" evidence="11">
    <location>
        <position position="407"/>
    </location>
    <ligand>
        <name>shikimate</name>
        <dbReference type="ChEBI" id="CHEBI:36208"/>
    </ligand>
</feature>
<evidence type="ECO:0000259" key="12">
    <source>
        <dbReference type="Pfam" id="PF08501"/>
    </source>
</evidence>
<dbReference type="RefSeq" id="WP_013330616.1">
    <property type="nucleotide sequence ID" value="NC_014507.1"/>
</dbReference>
<dbReference type="GeneID" id="25395040"/>
<dbReference type="SUPFAM" id="SSF52540">
    <property type="entry name" value="P-loop containing nucleoside triphosphate hydrolases"/>
    <property type="match status" value="1"/>
</dbReference>
<evidence type="ECO:0000256" key="10">
    <source>
        <dbReference type="ARBA" id="ARBA00048567"/>
    </source>
</evidence>
<dbReference type="Gene3D" id="3.40.50.10860">
    <property type="entry name" value="Leucine Dehydrogenase, chain A, domain 1"/>
    <property type="match status" value="1"/>
</dbReference>
<dbReference type="HOGENOM" id="CLU_598021_0_0_2"/>
<comment type="similarity">
    <text evidence="11">Belongs to the shikimate dehydrogenase family.</text>
</comment>
<feature type="binding site" evidence="11">
    <location>
        <position position="262"/>
    </location>
    <ligand>
        <name>shikimate</name>
        <dbReference type="ChEBI" id="CHEBI:36208"/>
    </ligand>
</feature>
<dbReference type="GO" id="GO:0019632">
    <property type="term" value="P:shikimate metabolic process"/>
    <property type="evidence" value="ECO:0007669"/>
    <property type="project" value="InterPro"/>
</dbReference>
<comment type="function">
    <text evidence="11">Involved in the biosynthesis of the chorismate, which leads to the biosynthesis of aromatic amino acids. Catalyzes the reversible NADPH linked reduction of 3-dehydroshikimate (DHSA) to yield shikimate (SA).</text>
</comment>
<dbReference type="Pfam" id="PF18317">
    <property type="entry name" value="SDH_C"/>
    <property type="match status" value="1"/>
</dbReference>
<dbReference type="eggNOG" id="arCOG01033">
    <property type="taxonomic scope" value="Archaea"/>
</dbReference>
<dbReference type="PANTHER" id="PTHR21089">
    <property type="entry name" value="SHIKIMATE DEHYDROGENASE"/>
    <property type="match status" value="1"/>
</dbReference>
<keyword evidence="4" id="KW-0547">Nucleotide-binding</keyword>
<dbReference type="SUPFAM" id="SSF51735">
    <property type="entry name" value="NAD(P)-binding Rossmann-fold domains"/>
    <property type="match status" value="1"/>
</dbReference>
<evidence type="ECO:0000256" key="7">
    <source>
        <dbReference type="ARBA" id="ARBA00022857"/>
    </source>
</evidence>
<comment type="pathway">
    <text evidence="11">Metabolic intermediate biosynthesis; chorismate biosynthesis; chorismate from D-erythrose 4-phosphate and phosphoenolpyruvate: step 4/7.</text>
</comment>
<feature type="binding site" evidence="11">
    <location>
        <position position="428"/>
    </location>
    <ligand>
        <name>NADP(+)</name>
        <dbReference type="ChEBI" id="CHEBI:58349"/>
    </ligand>
</feature>
<dbReference type="HAMAP" id="MF_00109">
    <property type="entry name" value="Shikimate_kinase"/>
    <property type="match status" value="1"/>
</dbReference>
<keyword evidence="15" id="KW-1185">Reference proteome</keyword>
<dbReference type="eggNOG" id="arCOG01047">
    <property type="taxonomic scope" value="Archaea"/>
</dbReference>
<protein>
    <recommendedName>
        <fullName evidence="11">Shikimate dehydrogenase (NADP(+))</fullName>
        <shortName evidence="11">SDH</shortName>
        <ecNumber evidence="11">1.1.1.25</ecNumber>
    </recommendedName>
</protein>
<feature type="binding site" evidence="11">
    <location>
        <begin position="322"/>
        <end position="326"/>
    </location>
    <ligand>
        <name>NADP(+)</name>
        <dbReference type="ChEBI" id="CHEBI:58349"/>
    </ligand>
</feature>
<evidence type="ECO:0000256" key="6">
    <source>
        <dbReference type="ARBA" id="ARBA00022840"/>
    </source>
</evidence>
<dbReference type="PRINTS" id="PR01100">
    <property type="entry name" value="SHIKIMTKNASE"/>
</dbReference>
<name>E1RGC9_METP4</name>
<dbReference type="InterPro" id="IPR036291">
    <property type="entry name" value="NAD(P)-bd_dom_sf"/>
</dbReference>
<dbReference type="STRING" id="679926.Mpet_2700"/>
<keyword evidence="5" id="KW-0418">Kinase</keyword>
<organism evidence="14 15">
    <name type="scientific">Methanolacinia petrolearia (strain DSM 11571 / OCM 486 / SEBR 4847)</name>
    <name type="common">Methanoplanus petrolearius</name>
    <dbReference type="NCBI Taxonomy" id="679926"/>
    <lineage>
        <taxon>Archaea</taxon>
        <taxon>Methanobacteriati</taxon>
        <taxon>Methanobacteriota</taxon>
        <taxon>Stenosarchaea group</taxon>
        <taxon>Methanomicrobia</taxon>
        <taxon>Methanomicrobiales</taxon>
        <taxon>Methanomicrobiaceae</taxon>
        <taxon>Methanolacinia</taxon>
    </lineage>
</organism>
<dbReference type="Pfam" id="PF08501">
    <property type="entry name" value="Shikimate_dh_N"/>
    <property type="match status" value="1"/>
</dbReference>
<dbReference type="GO" id="GO:0009423">
    <property type="term" value="P:chorismate biosynthetic process"/>
    <property type="evidence" value="ECO:0007669"/>
    <property type="project" value="UniProtKB-UniRule"/>
</dbReference>
<keyword evidence="8 11" id="KW-0560">Oxidoreductase</keyword>
<feature type="binding site" evidence="11">
    <location>
        <position position="435"/>
    </location>
    <ligand>
        <name>shikimate</name>
        <dbReference type="ChEBI" id="CHEBI:36208"/>
    </ligand>
</feature>
<feature type="domain" description="SDH C-terminal" evidence="13">
    <location>
        <begin position="428"/>
        <end position="458"/>
    </location>
</feature>
<evidence type="ECO:0000256" key="1">
    <source>
        <dbReference type="ARBA" id="ARBA00004842"/>
    </source>
</evidence>
<dbReference type="EMBL" id="CP002117">
    <property type="protein sequence ID" value="ADN37443.1"/>
    <property type="molecule type" value="Genomic_DNA"/>
</dbReference>
<dbReference type="HAMAP" id="MF_00222">
    <property type="entry name" value="Shikimate_DH_AroE"/>
    <property type="match status" value="1"/>
</dbReference>
<evidence type="ECO:0000313" key="14">
    <source>
        <dbReference type="EMBL" id="ADN37443.1"/>
    </source>
</evidence>
<dbReference type="InterPro" id="IPR023000">
    <property type="entry name" value="Shikimate_kinase_CS"/>
</dbReference>
<comment type="catalytic activity">
    <reaction evidence="10">
        <text>shikimate + ATP = 3-phosphoshikimate + ADP + H(+)</text>
        <dbReference type="Rhea" id="RHEA:13121"/>
        <dbReference type="ChEBI" id="CHEBI:15378"/>
        <dbReference type="ChEBI" id="CHEBI:30616"/>
        <dbReference type="ChEBI" id="CHEBI:36208"/>
        <dbReference type="ChEBI" id="CHEBI:145989"/>
        <dbReference type="ChEBI" id="CHEBI:456216"/>
        <dbReference type="EC" id="2.7.1.71"/>
    </reaction>
</comment>
<dbReference type="GO" id="GO:0050661">
    <property type="term" value="F:NADP binding"/>
    <property type="evidence" value="ECO:0007669"/>
    <property type="project" value="InterPro"/>
</dbReference>
<dbReference type="UniPathway" id="UPA00053">
    <property type="reaction ID" value="UER00087"/>
</dbReference>
<dbReference type="AlphaFoldDB" id="E1RGC9"/>
<dbReference type="CDD" id="cd00464">
    <property type="entry name" value="SK"/>
    <property type="match status" value="1"/>
</dbReference>
<keyword evidence="2 11" id="KW-0028">Amino-acid biosynthesis</keyword>
<dbReference type="NCBIfam" id="TIGR00507">
    <property type="entry name" value="aroE"/>
    <property type="match status" value="1"/>
</dbReference>
<evidence type="ECO:0000256" key="5">
    <source>
        <dbReference type="ARBA" id="ARBA00022777"/>
    </source>
</evidence>
<dbReference type="GO" id="GO:0008652">
    <property type="term" value="P:amino acid biosynthetic process"/>
    <property type="evidence" value="ECO:0007669"/>
    <property type="project" value="UniProtKB-KW"/>
</dbReference>
<proteinExistence type="inferred from homology"/>
<comment type="pathway">
    <text evidence="1">Metabolic intermediate biosynthesis; chorismate biosynthesis; chorismate from D-erythrose 4-phosphate and phosphoenolpyruvate: step 5/7.</text>
</comment>
<evidence type="ECO:0000256" key="2">
    <source>
        <dbReference type="ARBA" id="ARBA00022605"/>
    </source>
</evidence>
<keyword evidence="7 11" id="KW-0521">NADP</keyword>
<dbReference type="InterPro" id="IPR041121">
    <property type="entry name" value="SDH_C"/>
</dbReference>
<feature type="binding site" evidence="11">
    <location>
        <position position="302"/>
    </location>
    <ligand>
        <name>shikimate</name>
        <dbReference type="ChEBI" id="CHEBI:36208"/>
    </ligand>
</feature>
<dbReference type="InterPro" id="IPR022893">
    <property type="entry name" value="Shikimate_DH_fam"/>
</dbReference>
<dbReference type="PROSITE" id="PS01128">
    <property type="entry name" value="SHIKIMATE_KINASE"/>
    <property type="match status" value="1"/>
</dbReference>
<feature type="active site" description="Proton acceptor" evidence="11">
    <location>
        <position position="266"/>
    </location>
</feature>
<comment type="caution">
    <text evidence="11">Lacks conserved residue(s) required for the propagation of feature annotation.</text>
</comment>
<dbReference type="SUPFAM" id="SSF53223">
    <property type="entry name" value="Aminoacid dehydrogenase-like, N-terminal domain"/>
    <property type="match status" value="1"/>
</dbReference>
<sequence>MNKRIILTGFRGSGKTTVGEMLSERTGLPFYDTDEMVEAECRMPIPEIFSKEGEDAFRRAESKVIRELNLEPCIVSTGGGLILNPENVMNLRRDSLVFLLNVSPELAGMRISGSERPSLTGKSVGEEAAGLISRRMPYYRMASDFCIDAGLAPEEICDRIGGIMNYGPCTVEERTKAAGFFKNSPMSEEMRERTLSRIGLAGAVPFCAIAGNPCLHSKSPQLYSALFARYGIDSHYTYMQADDIRTIVEVMKTAGMKGLSVTIPFKEDVMECLDETDIHSQRIGAVNTVLNSCGRLYGTNTDWIGIREPLRASEGNTAVVFGAGGAARAAVYALMDLGKEVTVINRTAGRGLALAEHFGCSFSSPEDFRPEETEIVVNATSLGMGGKGSPMAEDQLRYHMTVFDLVYTPPETPLLKMAKKAGCKCIPGTEMFIYQAAEQFRQLFGIIPDTGEIREVIQR</sequence>
<feature type="binding site" evidence="11">
    <location>
        <position position="405"/>
    </location>
    <ligand>
        <name>NADP(+)</name>
        <dbReference type="ChEBI" id="CHEBI:58349"/>
    </ligand>
</feature>
<accession>E1RGC9</accession>
<evidence type="ECO:0000256" key="8">
    <source>
        <dbReference type="ARBA" id="ARBA00023002"/>
    </source>
</evidence>
<feature type="binding site" evidence="11">
    <location>
        <begin position="217"/>
        <end position="219"/>
    </location>
    <ligand>
        <name>shikimate</name>
        <dbReference type="ChEBI" id="CHEBI:36208"/>
    </ligand>
</feature>